<gene>
    <name evidence="1" type="ORF">WJX72_012344</name>
</gene>
<proteinExistence type="predicted"/>
<dbReference type="EMBL" id="JALJOR010000008">
    <property type="protein sequence ID" value="KAK9813311.1"/>
    <property type="molecule type" value="Genomic_DNA"/>
</dbReference>
<dbReference type="InterPro" id="IPR004951">
    <property type="entry name" value="DUF268_CAE_spp"/>
</dbReference>
<dbReference type="Pfam" id="PF03269">
    <property type="entry name" value="DUF268"/>
    <property type="match status" value="1"/>
</dbReference>
<organism evidence="1 2">
    <name type="scientific">[Myrmecia] bisecta</name>
    <dbReference type="NCBI Taxonomy" id="41462"/>
    <lineage>
        <taxon>Eukaryota</taxon>
        <taxon>Viridiplantae</taxon>
        <taxon>Chlorophyta</taxon>
        <taxon>core chlorophytes</taxon>
        <taxon>Trebouxiophyceae</taxon>
        <taxon>Trebouxiales</taxon>
        <taxon>Trebouxiaceae</taxon>
        <taxon>Myrmecia</taxon>
    </lineage>
</organism>
<name>A0AAW1PIF9_9CHLO</name>
<comment type="caution">
    <text evidence="1">The sequence shown here is derived from an EMBL/GenBank/DDBJ whole genome shotgun (WGS) entry which is preliminary data.</text>
</comment>
<dbReference type="Proteomes" id="UP001489004">
    <property type="component" value="Unassembled WGS sequence"/>
</dbReference>
<dbReference type="AlphaFoldDB" id="A0AAW1PIF9"/>
<keyword evidence="2" id="KW-1185">Reference proteome</keyword>
<protein>
    <submittedName>
        <fullName evidence="1">Uncharacterized protein</fullName>
    </submittedName>
</protein>
<sequence>MSGLVYGSETPWVEAILFSEGAAQVTTVEYHPIQSSYSKLHTMHPHDLAKKFAGQQLGKYDFAVSYSSLEHAGLGRLFWFFATVRLCIVLKMAA</sequence>
<accession>A0AAW1PIF9</accession>
<evidence type="ECO:0000313" key="2">
    <source>
        <dbReference type="Proteomes" id="UP001489004"/>
    </source>
</evidence>
<evidence type="ECO:0000313" key="1">
    <source>
        <dbReference type="EMBL" id="KAK9813311.1"/>
    </source>
</evidence>
<reference evidence="1 2" key="1">
    <citation type="journal article" date="2024" name="Nat. Commun.">
        <title>Phylogenomics reveals the evolutionary origins of lichenization in chlorophyte algae.</title>
        <authorList>
            <person name="Puginier C."/>
            <person name="Libourel C."/>
            <person name="Otte J."/>
            <person name="Skaloud P."/>
            <person name="Haon M."/>
            <person name="Grisel S."/>
            <person name="Petersen M."/>
            <person name="Berrin J.G."/>
            <person name="Delaux P.M."/>
            <person name="Dal Grande F."/>
            <person name="Keller J."/>
        </authorList>
    </citation>
    <scope>NUCLEOTIDE SEQUENCE [LARGE SCALE GENOMIC DNA]</scope>
    <source>
        <strain evidence="1 2">SAG 2043</strain>
    </source>
</reference>